<dbReference type="InterPro" id="IPR047057">
    <property type="entry name" value="MerR_fam"/>
</dbReference>
<dbReference type="PANTHER" id="PTHR30204">
    <property type="entry name" value="REDOX-CYCLING DRUG-SENSING TRANSCRIPTIONAL ACTIVATOR SOXR"/>
    <property type="match status" value="1"/>
</dbReference>
<dbReference type="PROSITE" id="PS50937">
    <property type="entry name" value="HTH_MERR_2"/>
    <property type="match status" value="1"/>
</dbReference>
<organism evidence="7 8">
    <name type="scientific">Halobacillus litoralis</name>
    <dbReference type="NCBI Taxonomy" id="45668"/>
    <lineage>
        <taxon>Bacteria</taxon>
        <taxon>Bacillati</taxon>
        <taxon>Bacillota</taxon>
        <taxon>Bacilli</taxon>
        <taxon>Bacillales</taxon>
        <taxon>Bacillaceae</taxon>
        <taxon>Halobacillus</taxon>
    </lineage>
</organism>
<dbReference type="CDD" id="cd01107">
    <property type="entry name" value="HTH_BmrR"/>
    <property type="match status" value="1"/>
</dbReference>
<reference evidence="7 8" key="1">
    <citation type="submission" date="2019-11" db="EMBL/GenBank/DDBJ databases">
        <title>Genome sequences of 17 halophilic strains isolated from different environments.</title>
        <authorList>
            <person name="Furrow R.E."/>
        </authorList>
    </citation>
    <scope>NUCLEOTIDE SEQUENCE [LARGE SCALE GENOMIC DNA]</scope>
    <source>
        <strain evidence="7 8">22511_23_Filter</strain>
    </source>
</reference>
<dbReference type="Pfam" id="PF13411">
    <property type="entry name" value="MerR_1"/>
    <property type="match status" value="1"/>
</dbReference>
<keyword evidence="4" id="KW-0804">Transcription</keyword>
<dbReference type="PANTHER" id="PTHR30204:SF69">
    <property type="entry name" value="MERR-FAMILY TRANSCRIPTIONAL REGULATOR"/>
    <property type="match status" value="1"/>
</dbReference>
<dbReference type="AlphaFoldDB" id="A0A845DWV3"/>
<dbReference type="SUPFAM" id="SSF46955">
    <property type="entry name" value="Putative DNA-binding domain"/>
    <property type="match status" value="1"/>
</dbReference>
<keyword evidence="2" id="KW-0805">Transcription regulation</keyword>
<dbReference type="GO" id="GO:0003700">
    <property type="term" value="F:DNA-binding transcription factor activity"/>
    <property type="evidence" value="ECO:0007669"/>
    <property type="project" value="InterPro"/>
</dbReference>
<dbReference type="Gene3D" id="3.20.80.10">
    <property type="entry name" value="Regulatory factor, effector binding domain"/>
    <property type="match status" value="1"/>
</dbReference>
<protein>
    <submittedName>
        <fullName evidence="7">MerR family transcriptional regulator</fullName>
    </submittedName>
</protein>
<evidence type="ECO:0000313" key="7">
    <source>
        <dbReference type="EMBL" id="MYL21578.1"/>
    </source>
</evidence>
<feature type="coiled-coil region" evidence="5">
    <location>
        <begin position="77"/>
        <end position="115"/>
    </location>
</feature>
<accession>A0A845DWV3</accession>
<evidence type="ECO:0000256" key="3">
    <source>
        <dbReference type="ARBA" id="ARBA00023125"/>
    </source>
</evidence>
<dbReference type="InterPro" id="IPR000551">
    <property type="entry name" value="MerR-type_HTH_dom"/>
</dbReference>
<comment type="caution">
    <text evidence="7">The sequence shown here is derived from an EMBL/GenBank/DDBJ whole genome shotgun (WGS) entry which is preliminary data.</text>
</comment>
<dbReference type="InterPro" id="IPR011256">
    <property type="entry name" value="Reg_factor_effector_dom_sf"/>
</dbReference>
<dbReference type="SUPFAM" id="SSF55136">
    <property type="entry name" value="Probable bacterial effector-binding domain"/>
    <property type="match status" value="1"/>
</dbReference>
<name>A0A845DWV3_9BACI</name>
<keyword evidence="3" id="KW-0238">DNA-binding</keyword>
<keyword evidence="5" id="KW-0175">Coiled coil</keyword>
<proteinExistence type="predicted"/>
<evidence type="ECO:0000256" key="2">
    <source>
        <dbReference type="ARBA" id="ARBA00023015"/>
    </source>
</evidence>
<evidence type="ECO:0000256" key="1">
    <source>
        <dbReference type="ARBA" id="ARBA00022491"/>
    </source>
</evidence>
<evidence type="ECO:0000313" key="8">
    <source>
        <dbReference type="Proteomes" id="UP000460949"/>
    </source>
</evidence>
<dbReference type="InterPro" id="IPR009061">
    <property type="entry name" value="DNA-bd_dom_put_sf"/>
</dbReference>
<dbReference type="RefSeq" id="WP_160839397.1">
    <property type="nucleotide sequence ID" value="NZ_WMET01000005.1"/>
</dbReference>
<sequence length="273" mass="32064">MKRTFTIGQMSKLNNISVKTLRYYDDIGLFVPYEVDEQTGYRYYSIEQFKKLDMITFLKNMGVPLREIKRKVEHSTVDEFIEVLAEYKQKNEELIEDLTRMNRLLHQKISELESSKDHRVRNQTNVDFYPERSIIEVRGRFGKLDDVEEVLRTLKKQVSAKSPIMVGTVGMVVEQADVFKSESVDYSAVFITLDENQEESHDKRKVLEEGFYAASYVKAQESRSPEVYQRILESIENAGWKPDGPFLVRTIVESFISHKEEEHTREIQMKVKQ</sequence>
<gene>
    <name evidence="7" type="ORF">GLW04_16865</name>
</gene>
<dbReference type="SMART" id="SM00422">
    <property type="entry name" value="HTH_MERR"/>
    <property type="match status" value="1"/>
</dbReference>
<dbReference type="Gene3D" id="1.10.1660.10">
    <property type="match status" value="1"/>
</dbReference>
<keyword evidence="1" id="KW-0678">Repressor</keyword>
<evidence type="ECO:0000256" key="4">
    <source>
        <dbReference type="ARBA" id="ARBA00023163"/>
    </source>
</evidence>
<evidence type="ECO:0000256" key="5">
    <source>
        <dbReference type="SAM" id="Coils"/>
    </source>
</evidence>
<dbReference type="EMBL" id="WMET01000005">
    <property type="protein sequence ID" value="MYL21578.1"/>
    <property type="molecule type" value="Genomic_DNA"/>
</dbReference>
<dbReference type="GO" id="GO:0003677">
    <property type="term" value="F:DNA binding"/>
    <property type="evidence" value="ECO:0007669"/>
    <property type="project" value="UniProtKB-KW"/>
</dbReference>
<evidence type="ECO:0000259" key="6">
    <source>
        <dbReference type="PROSITE" id="PS50937"/>
    </source>
</evidence>
<dbReference type="Proteomes" id="UP000460949">
    <property type="component" value="Unassembled WGS sequence"/>
</dbReference>
<feature type="domain" description="HTH merR-type" evidence="6">
    <location>
        <begin position="4"/>
        <end position="74"/>
    </location>
</feature>
<dbReference type="OrthoDB" id="9773308at2"/>